<dbReference type="Proteomes" id="UP000005096">
    <property type="component" value="Chromosome"/>
</dbReference>
<dbReference type="PaxDb" id="584708-Apau_1276"/>
<dbReference type="GO" id="GO:0005975">
    <property type="term" value="P:carbohydrate metabolic process"/>
    <property type="evidence" value="ECO:0007669"/>
    <property type="project" value="InterPro"/>
</dbReference>
<feature type="binding site" description="via phosphate group" evidence="8">
    <location>
        <position position="110"/>
    </location>
    <ligand>
        <name>Mg(2+)</name>
        <dbReference type="ChEBI" id="CHEBI:18420"/>
    </ligand>
</feature>
<keyword evidence="5 8" id="KW-0413">Isomerase</keyword>
<proteinExistence type="inferred from homology"/>
<evidence type="ECO:0000256" key="2">
    <source>
        <dbReference type="ARBA" id="ARBA00022553"/>
    </source>
</evidence>
<dbReference type="FunFam" id="3.30.310.50:FF:000001">
    <property type="entry name" value="Phosphoglucosamine mutase"/>
    <property type="match status" value="1"/>
</dbReference>
<dbReference type="GO" id="GO:0006048">
    <property type="term" value="P:UDP-N-acetylglucosamine biosynthetic process"/>
    <property type="evidence" value="ECO:0007669"/>
    <property type="project" value="TreeGrafter"/>
</dbReference>
<keyword evidence="4 8" id="KW-0460">Magnesium</keyword>
<comment type="function">
    <text evidence="8">Catalyzes the conversion of glucosamine-6-phosphate to glucosamine-1-phosphate.</text>
</comment>
<comment type="catalytic activity">
    <reaction evidence="8">
        <text>alpha-D-glucosamine 1-phosphate = D-glucosamine 6-phosphate</text>
        <dbReference type="Rhea" id="RHEA:23424"/>
        <dbReference type="ChEBI" id="CHEBI:58516"/>
        <dbReference type="ChEBI" id="CHEBI:58725"/>
        <dbReference type="EC" id="5.4.2.10"/>
    </reaction>
</comment>
<keyword evidence="3 8" id="KW-0479">Metal-binding</keyword>
<feature type="binding site" evidence="8">
    <location>
        <position position="255"/>
    </location>
    <ligand>
        <name>Mg(2+)</name>
        <dbReference type="ChEBI" id="CHEBI:18420"/>
    </ligand>
</feature>
<evidence type="ECO:0000256" key="3">
    <source>
        <dbReference type="ARBA" id="ARBA00022723"/>
    </source>
</evidence>
<dbReference type="InterPro" id="IPR005846">
    <property type="entry name" value="A-D-PHexomutase_a/b/a-III"/>
</dbReference>
<dbReference type="HAMAP" id="MF_01554_B">
    <property type="entry name" value="GlmM_B"/>
    <property type="match status" value="1"/>
</dbReference>
<dbReference type="GO" id="GO:0005829">
    <property type="term" value="C:cytosol"/>
    <property type="evidence" value="ECO:0007669"/>
    <property type="project" value="TreeGrafter"/>
</dbReference>
<dbReference type="SUPFAM" id="SSF55957">
    <property type="entry name" value="Phosphoglucomutase, C-terminal domain"/>
    <property type="match status" value="1"/>
</dbReference>
<dbReference type="Pfam" id="PF02880">
    <property type="entry name" value="PGM_PMM_III"/>
    <property type="match status" value="1"/>
</dbReference>
<feature type="active site" description="Phosphoserine intermediate" evidence="8">
    <location>
        <position position="110"/>
    </location>
</feature>
<dbReference type="PRINTS" id="PR00509">
    <property type="entry name" value="PGMPMM"/>
</dbReference>
<comment type="cofactor">
    <cofactor evidence="8">
        <name>Mg(2+)</name>
        <dbReference type="ChEBI" id="CHEBI:18420"/>
    </cofactor>
    <text evidence="8">Binds 1 Mg(2+) ion per subunit.</text>
</comment>
<dbReference type="InterPro" id="IPR006352">
    <property type="entry name" value="GlmM_bact"/>
</dbReference>
<evidence type="ECO:0000259" key="11">
    <source>
        <dbReference type="Pfam" id="PF02880"/>
    </source>
</evidence>
<evidence type="ECO:0000259" key="9">
    <source>
        <dbReference type="Pfam" id="PF00408"/>
    </source>
</evidence>
<dbReference type="InterPro" id="IPR005843">
    <property type="entry name" value="A-D-PHexomutase_C"/>
</dbReference>
<feature type="binding site" evidence="8">
    <location>
        <position position="253"/>
    </location>
    <ligand>
        <name>Mg(2+)</name>
        <dbReference type="ChEBI" id="CHEBI:18420"/>
    </ligand>
</feature>
<evidence type="ECO:0000259" key="10">
    <source>
        <dbReference type="Pfam" id="PF02878"/>
    </source>
</evidence>
<dbReference type="GO" id="GO:0008966">
    <property type="term" value="F:phosphoglucosamine mutase activity"/>
    <property type="evidence" value="ECO:0007669"/>
    <property type="project" value="UniProtKB-UniRule"/>
</dbReference>
<dbReference type="Gene3D" id="3.30.310.50">
    <property type="entry name" value="Alpha-D-phosphohexomutase, C-terminal domain"/>
    <property type="match status" value="1"/>
</dbReference>
<gene>
    <name evidence="8" type="primary">glmM</name>
    <name evidence="12" type="ORF">Apau_1276</name>
</gene>
<protein>
    <recommendedName>
        <fullName evidence="7 8">Phosphoglucosamine mutase</fullName>
        <ecNumber evidence="6 8">5.4.2.10</ecNumber>
    </recommendedName>
</protein>
<evidence type="ECO:0000313" key="12">
    <source>
        <dbReference type="EMBL" id="EFQ23700.1"/>
    </source>
</evidence>
<dbReference type="HOGENOM" id="CLU_016950_7_0_0"/>
<dbReference type="PANTHER" id="PTHR42946:SF1">
    <property type="entry name" value="PHOSPHOGLUCOMUTASE (ALPHA-D-GLUCOSE-1,6-BISPHOSPHATE-DEPENDENT)"/>
    <property type="match status" value="1"/>
</dbReference>
<evidence type="ECO:0000256" key="6">
    <source>
        <dbReference type="ARBA" id="ARBA00066330"/>
    </source>
</evidence>
<dbReference type="OrthoDB" id="9806956at2"/>
<dbReference type="STRING" id="584708.Apau_1276"/>
<feature type="domain" description="Alpha-D-phosphohexomutase alpha/beta/alpha" evidence="10">
    <location>
        <begin position="12"/>
        <end position="140"/>
    </location>
</feature>
<dbReference type="Gene3D" id="3.40.120.10">
    <property type="entry name" value="Alpha-D-Glucose-1,6-Bisphosphate, subunit A, domain 3"/>
    <property type="match status" value="3"/>
</dbReference>
<dbReference type="GO" id="GO:0000287">
    <property type="term" value="F:magnesium ion binding"/>
    <property type="evidence" value="ECO:0007669"/>
    <property type="project" value="UniProtKB-UniRule"/>
</dbReference>
<dbReference type="GO" id="GO:0004615">
    <property type="term" value="F:phosphomannomutase activity"/>
    <property type="evidence" value="ECO:0007669"/>
    <property type="project" value="TreeGrafter"/>
</dbReference>
<dbReference type="FunFam" id="3.40.120.10:FF:000002">
    <property type="entry name" value="Phosphoglucosamine mutase"/>
    <property type="match status" value="1"/>
</dbReference>
<dbReference type="eggNOG" id="COG1109">
    <property type="taxonomic scope" value="Bacteria"/>
</dbReference>
<dbReference type="InterPro" id="IPR005841">
    <property type="entry name" value="Alpha-D-phosphohexomutase_SF"/>
</dbReference>
<keyword evidence="13" id="KW-1185">Reference proteome</keyword>
<dbReference type="GO" id="GO:0009252">
    <property type="term" value="P:peptidoglycan biosynthetic process"/>
    <property type="evidence" value="ECO:0007669"/>
    <property type="project" value="TreeGrafter"/>
</dbReference>
<sequence length="456" mass="49837">MDVKKSQAVRCLFGTDGVRDVANRGMMTPEMALRLGRAFILFLAERGIPRPRILLGRDTRRSGPMLEAALTSGMVSAGAQVRTLGIIPTPGVSYLLQEGEADGGAVISASHNPAEYNGIKFFDGAGFKLRDEDEAAIEDYLGDPLLDDWRPTGASIGETEPLLGGMDRYVLWLRECDPVGLRDGWTGVFDCAHGAACVPAKALVAGSPSSLRWIGDAPNGLNINEGVGVMHLSALSEEVLRARVPFGVAFDGDADRTLLCDSRGRVLDGDVILWVLARWLHGQGILGSGLVATVMSNLALEEKLQREGIRVFRCPVGDRYVLETMHREGSLLGGEQSGHVILRDWVRTGDGLCTALLFLRACRELEEDVDTLWDRFARYPQKLCNVKVRDRKAVMESPLLRETLGDAEAELKDRGRLLLRPSGTEPLIRVLVEARDVDLMGRVTDRIVQVLESIKG</sequence>
<dbReference type="EMBL" id="CM001022">
    <property type="protein sequence ID" value="EFQ23700.1"/>
    <property type="molecule type" value="Genomic_DNA"/>
</dbReference>
<dbReference type="Pfam" id="PF02878">
    <property type="entry name" value="PGM_PMM_I"/>
    <property type="match status" value="1"/>
</dbReference>
<dbReference type="Pfam" id="PF00408">
    <property type="entry name" value="PGM_PMM_IV"/>
    <property type="match status" value="1"/>
</dbReference>
<feature type="domain" description="Alpha-D-phosphohexomutase alpha/beta/alpha" evidence="11">
    <location>
        <begin position="268"/>
        <end position="379"/>
    </location>
</feature>
<evidence type="ECO:0000256" key="4">
    <source>
        <dbReference type="ARBA" id="ARBA00022842"/>
    </source>
</evidence>
<keyword evidence="2 8" id="KW-0597">Phosphoprotein</keyword>
<dbReference type="InterPro" id="IPR005844">
    <property type="entry name" value="A-D-PHexomutase_a/b/a-I"/>
</dbReference>
<feature type="modified residue" description="Phosphoserine" evidence="8">
    <location>
        <position position="110"/>
    </location>
</feature>
<feature type="binding site" evidence="8">
    <location>
        <position position="251"/>
    </location>
    <ligand>
        <name>Mg(2+)</name>
        <dbReference type="ChEBI" id="CHEBI:18420"/>
    </ligand>
</feature>
<evidence type="ECO:0000256" key="8">
    <source>
        <dbReference type="HAMAP-Rule" id="MF_01554"/>
    </source>
</evidence>
<dbReference type="PANTHER" id="PTHR42946">
    <property type="entry name" value="PHOSPHOHEXOSE MUTASE"/>
    <property type="match status" value="1"/>
</dbReference>
<evidence type="ECO:0000256" key="7">
    <source>
        <dbReference type="ARBA" id="ARBA00068193"/>
    </source>
</evidence>
<dbReference type="InterPro" id="IPR036900">
    <property type="entry name" value="A-D-PHexomutase_C_sf"/>
</dbReference>
<dbReference type="InterPro" id="IPR050060">
    <property type="entry name" value="Phosphoglucosamine_mutase"/>
</dbReference>
<accession>E3CYS2</accession>
<comment type="similarity">
    <text evidence="1 8">Belongs to the phosphohexose mutase family.</text>
</comment>
<dbReference type="FunFam" id="3.40.120.10:FF:000001">
    <property type="entry name" value="Phosphoglucosamine mutase"/>
    <property type="match status" value="1"/>
</dbReference>
<dbReference type="SUPFAM" id="SSF53738">
    <property type="entry name" value="Phosphoglucomutase, first 3 domains"/>
    <property type="match status" value="3"/>
</dbReference>
<dbReference type="InterPro" id="IPR016055">
    <property type="entry name" value="A-D-PHexomutase_a/b/a-I/II/III"/>
</dbReference>
<comment type="PTM">
    <text evidence="8">Activated by phosphorylation.</text>
</comment>
<evidence type="ECO:0000256" key="5">
    <source>
        <dbReference type="ARBA" id="ARBA00023235"/>
    </source>
</evidence>
<evidence type="ECO:0000313" key="13">
    <source>
        <dbReference type="Proteomes" id="UP000005096"/>
    </source>
</evidence>
<feature type="domain" description="Alpha-D-phosphohexomutase C-terminal" evidence="9">
    <location>
        <begin position="383"/>
        <end position="449"/>
    </location>
</feature>
<name>E3CYS2_9BACT</name>
<dbReference type="AlphaFoldDB" id="E3CYS2"/>
<dbReference type="EC" id="5.4.2.10" evidence="6 8"/>
<reference evidence="12 13" key="1">
    <citation type="journal article" date="2010" name="Stand. Genomic Sci.">
        <title>Non-contiguous finished genome sequence of Aminomonas paucivorans type strain (GLU-3).</title>
        <authorList>
            <person name="Pitluck S."/>
            <person name="Yasawong M."/>
            <person name="Held B."/>
            <person name="Lapidus A."/>
            <person name="Nolan M."/>
            <person name="Copeland A."/>
            <person name="Lucas S."/>
            <person name="Del Rio T.G."/>
            <person name="Tice H."/>
            <person name="Cheng J.F."/>
            <person name="Chertkov O."/>
            <person name="Goodwin L."/>
            <person name="Tapia R."/>
            <person name="Han C."/>
            <person name="Liolios K."/>
            <person name="Ivanova N."/>
            <person name="Mavromatis K."/>
            <person name="Ovchinnikova G."/>
            <person name="Pati A."/>
            <person name="Chen A."/>
            <person name="Palaniappan K."/>
            <person name="Land M."/>
            <person name="Hauser L."/>
            <person name="Chang Y.J."/>
            <person name="Jeffries C.D."/>
            <person name="Pukall R."/>
            <person name="Spring S."/>
            <person name="Rohde M."/>
            <person name="Sikorski J."/>
            <person name="Goker M."/>
            <person name="Woyke T."/>
            <person name="Bristow J."/>
            <person name="Eisen J.A."/>
            <person name="Markowitz V."/>
            <person name="Hugenholtz P."/>
            <person name="Kyrpides N.C."/>
            <person name="Klenk H.P."/>
        </authorList>
    </citation>
    <scope>NUCLEOTIDE SEQUENCE [LARGE SCALE GENOMIC DNA]</scope>
    <source>
        <strain evidence="12 13">DSM 12260</strain>
    </source>
</reference>
<organism evidence="12 13">
    <name type="scientific">Aminomonas paucivorans DSM 12260</name>
    <dbReference type="NCBI Taxonomy" id="584708"/>
    <lineage>
        <taxon>Bacteria</taxon>
        <taxon>Thermotogati</taxon>
        <taxon>Synergistota</taxon>
        <taxon>Synergistia</taxon>
        <taxon>Synergistales</taxon>
        <taxon>Synergistaceae</taxon>
        <taxon>Aminomonas</taxon>
    </lineage>
</organism>
<dbReference type="NCBIfam" id="TIGR01455">
    <property type="entry name" value="glmM"/>
    <property type="match status" value="1"/>
</dbReference>
<evidence type="ECO:0000256" key="1">
    <source>
        <dbReference type="ARBA" id="ARBA00010231"/>
    </source>
</evidence>